<dbReference type="InterPro" id="IPR003661">
    <property type="entry name" value="HisK_dim/P_dom"/>
</dbReference>
<keyword evidence="3" id="KW-0597">Phosphoprotein</keyword>
<dbReference type="SUPFAM" id="SSF55785">
    <property type="entry name" value="PYP-like sensor domain (PAS domain)"/>
    <property type="match status" value="1"/>
</dbReference>
<dbReference type="Gene3D" id="3.30.565.10">
    <property type="entry name" value="Histidine kinase-like ATPase, C-terminal domain"/>
    <property type="match status" value="1"/>
</dbReference>
<dbReference type="Pfam" id="PF02518">
    <property type="entry name" value="HATPase_c"/>
    <property type="match status" value="1"/>
</dbReference>
<dbReference type="PROSITE" id="PS50109">
    <property type="entry name" value="HIS_KIN"/>
    <property type="match status" value="1"/>
</dbReference>
<keyword evidence="7 10" id="KW-0067">ATP-binding</keyword>
<dbReference type="SUPFAM" id="SSF47384">
    <property type="entry name" value="Homodimeric domain of signal transducing histidine kinase"/>
    <property type="match status" value="1"/>
</dbReference>
<evidence type="ECO:0000313" key="10">
    <source>
        <dbReference type="EMBL" id="MDF1587169.1"/>
    </source>
</evidence>
<dbReference type="InterPro" id="IPR036097">
    <property type="entry name" value="HisK_dim/P_sf"/>
</dbReference>
<dbReference type="CDD" id="cd00130">
    <property type="entry name" value="PAS"/>
    <property type="match status" value="1"/>
</dbReference>
<evidence type="ECO:0000256" key="8">
    <source>
        <dbReference type="ARBA" id="ARBA00023012"/>
    </source>
</evidence>
<dbReference type="EC" id="2.7.13.3" evidence="2"/>
<dbReference type="InterPro" id="IPR035965">
    <property type="entry name" value="PAS-like_dom_sf"/>
</dbReference>
<dbReference type="InterPro" id="IPR000014">
    <property type="entry name" value="PAS"/>
</dbReference>
<dbReference type="Proteomes" id="UP001301140">
    <property type="component" value="Unassembled WGS sequence"/>
</dbReference>
<dbReference type="RefSeq" id="WP_327789589.1">
    <property type="nucleotide sequence ID" value="NZ_JARGEQ010000126.1"/>
</dbReference>
<evidence type="ECO:0000256" key="6">
    <source>
        <dbReference type="ARBA" id="ARBA00022777"/>
    </source>
</evidence>
<dbReference type="SUPFAM" id="SSF55874">
    <property type="entry name" value="ATPase domain of HSP90 chaperone/DNA topoisomerase II/histidine kinase"/>
    <property type="match status" value="1"/>
</dbReference>
<evidence type="ECO:0000256" key="2">
    <source>
        <dbReference type="ARBA" id="ARBA00012438"/>
    </source>
</evidence>
<dbReference type="Pfam" id="PF00512">
    <property type="entry name" value="HisKA"/>
    <property type="match status" value="1"/>
</dbReference>
<dbReference type="EMBL" id="JARGEQ010000126">
    <property type="protein sequence ID" value="MDF1587169.1"/>
    <property type="molecule type" value="Genomic_DNA"/>
</dbReference>
<dbReference type="AlphaFoldDB" id="A0AAP4D660"/>
<name>A0AAP4D660_9PROT</name>
<feature type="domain" description="Histidine kinase" evidence="9">
    <location>
        <begin position="135"/>
        <end position="354"/>
    </location>
</feature>
<dbReference type="GO" id="GO:0000155">
    <property type="term" value="F:phosphorelay sensor kinase activity"/>
    <property type="evidence" value="ECO:0007669"/>
    <property type="project" value="InterPro"/>
</dbReference>
<dbReference type="InterPro" id="IPR013767">
    <property type="entry name" value="PAS_fold"/>
</dbReference>
<proteinExistence type="predicted"/>
<organism evidence="10 11">
    <name type="scientific">Marinimicrococcus flavescens</name>
    <dbReference type="NCBI Taxonomy" id="3031815"/>
    <lineage>
        <taxon>Bacteria</taxon>
        <taxon>Pseudomonadati</taxon>
        <taxon>Pseudomonadota</taxon>
        <taxon>Alphaproteobacteria</taxon>
        <taxon>Geminicoccales</taxon>
        <taxon>Geminicoccaceae</taxon>
        <taxon>Marinimicrococcus</taxon>
    </lineage>
</organism>
<reference evidence="10 11" key="1">
    <citation type="submission" date="2023-03" db="EMBL/GenBank/DDBJ databases">
        <title>YIM 152171 draft genome.</title>
        <authorList>
            <person name="Yang Z."/>
        </authorList>
    </citation>
    <scope>NUCLEOTIDE SEQUENCE [LARGE SCALE GENOMIC DNA]</scope>
    <source>
        <strain evidence="10 11">YIM 152171</strain>
    </source>
</reference>
<dbReference type="InterPro" id="IPR005467">
    <property type="entry name" value="His_kinase_dom"/>
</dbReference>
<evidence type="ECO:0000256" key="5">
    <source>
        <dbReference type="ARBA" id="ARBA00022741"/>
    </source>
</evidence>
<comment type="caution">
    <text evidence="10">The sequence shown here is derived from an EMBL/GenBank/DDBJ whole genome shotgun (WGS) entry which is preliminary data.</text>
</comment>
<dbReference type="PRINTS" id="PR00344">
    <property type="entry name" value="BCTRLSENSOR"/>
</dbReference>
<keyword evidence="11" id="KW-1185">Reference proteome</keyword>
<keyword evidence="4" id="KW-0808">Transferase</keyword>
<dbReference type="Gene3D" id="1.10.287.130">
    <property type="match status" value="1"/>
</dbReference>
<evidence type="ECO:0000256" key="3">
    <source>
        <dbReference type="ARBA" id="ARBA00022553"/>
    </source>
</evidence>
<dbReference type="Pfam" id="PF00989">
    <property type="entry name" value="PAS"/>
    <property type="match status" value="1"/>
</dbReference>
<evidence type="ECO:0000259" key="9">
    <source>
        <dbReference type="PROSITE" id="PS50109"/>
    </source>
</evidence>
<dbReference type="SMART" id="SM00388">
    <property type="entry name" value="HisKA"/>
    <property type="match status" value="1"/>
</dbReference>
<dbReference type="CDD" id="cd00082">
    <property type="entry name" value="HisKA"/>
    <property type="match status" value="1"/>
</dbReference>
<gene>
    <name evidence="10" type="ORF">PZ740_12350</name>
</gene>
<dbReference type="GO" id="GO:0006355">
    <property type="term" value="P:regulation of DNA-templated transcription"/>
    <property type="evidence" value="ECO:0007669"/>
    <property type="project" value="InterPro"/>
</dbReference>
<keyword evidence="5" id="KW-0547">Nucleotide-binding</keyword>
<dbReference type="InterPro" id="IPR036890">
    <property type="entry name" value="HATPase_C_sf"/>
</dbReference>
<evidence type="ECO:0000313" key="11">
    <source>
        <dbReference type="Proteomes" id="UP001301140"/>
    </source>
</evidence>
<keyword evidence="6" id="KW-0418">Kinase</keyword>
<sequence length="365" mass="39064">MQPAAELLLANLPSAVLHLDATHRLCYVNPAAEQLFSAGRRTLQGRTLEELLAPHATLVGLVAQVQESGSSISDYAVELALARGDVLQVDCHLAPVAETPGAVLLVLQPCSVARRLDAHLAQRGTARSVAALAATLAHEVKNPLSGIRGAAQLLEPCVEDPEDRALARLICDEADRIVGLIDRMEEFAEGGAIRRQSVNIHQVLEHVRRIAENGFARHHRIVELYDPSLPEVEGDRDRLIQLFLNLVKNAAEAAPAKGGVLTLATQYQHGLRVSLPSTRQRLELPITVEVRDNGPGVRDGLLEDLFEPFVTTKARGSGLGLPLAAKITGDHGGMIAYAPGDPGAIFRVRLPAAGRSARQGGSEGR</sequence>
<dbReference type="PANTHER" id="PTHR43065:SF10">
    <property type="entry name" value="PEROXIDE STRESS-ACTIVATED HISTIDINE KINASE MAK3"/>
    <property type="match status" value="1"/>
</dbReference>
<dbReference type="SMART" id="SM00387">
    <property type="entry name" value="HATPase_c"/>
    <property type="match status" value="1"/>
</dbReference>
<dbReference type="Gene3D" id="3.30.450.20">
    <property type="entry name" value="PAS domain"/>
    <property type="match status" value="1"/>
</dbReference>
<dbReference type="InterPro" id="IPR003594">
    <property type="entry name" value="HATPase_dom"/>
</dbReference>
<evidence type="ECO:0000256" key="1">
    <source>
        <dbReference type="ARBA" id="ARBA00000085"/>
    </source>
</evidence>
<dbReference type="GO" id="GO:0005524">
    <property type="term" value="F:ATP binding"/>
    <property type="evidence" value="ECO:0007669"/>
    <property type="project" value="UniProtKB-KW"/>
</dbReference>
<dbReference type="PANTHER" id="PTHR43065">
    <property type="entry name" value="SENSOR HISTIDINE KINASE"/>
    <property type="match status" value="1"/>
</dbReference>
<comment type="catalytic activity">
    <reaction evidence="1">
        <text>ATP + protein L-histidine = ADP + protein N-phospho-L-histidine.</text>
        <dbReference type="EC" id="2.7.13.3"/>
    </reaction>
</comment>
<dbReference type="SMART" id="SM00091">
    <property type="entry name" value="PAS"/>
    <property type="match status" value="1"/>
</dbReference>
<evidence type="ECO:0000256" key="4">
    <source>
        <dbReference type="ARBA" id="ARBA00022679"/>
    </source>
</evidence>
<evidence type="ECO:0000256" key="7">
    <source>
        <dbReference type="ARBA" id="ARBA00022840"/>
    </source>
</evidence>
<accession>A0AAP4D660</accession>
<dbReference type="InterPro" id="IPR004358">
    <property type="entry name" value="Sig_transdc_His_kin-like_C"/>
</dbReference>
<keyword evidence="8" id="KW-0902">Two-component regulatory system</keyword>
<protein>
    <recommendedName>
        <fullName evidence="2">histidine kinase</fullName>
        <ecNumber evidence="2">2.7.13.3</ecNumber>
    </recommendedName>
</protein>